<keyword evidence="2" id="KW-1185">Reference proteome</keyword>
<feature type="non-terminal residue" evidence="1">
    <location>
        <position position="51"/>
    </location>
</feature>
<evidence type="ECO:0000313" key="2">
    <source>
        <dbReference type="Proteomes" id="UP000735302"/>
    </source>
</evidence>
<comment type="caution">
    <text evidence="1">The sequence shown here is derived from an EMBL/GenBank/DDBJ whole genome shotgun (WGS) entry which is preliminary data.</text>
</comment>
<dbReference type="AlphaFoldDB" id="A0AAV4DRD6"/>
<evidence type="ECO:0000313" key="1">
    <source>
        <dbReference type="EMBL" id="GFO46863.1"/>
    </source>
</evidence>
<dbReference type="EMBL" id="BLXT01008231">
    <property type="protein sequence ID" value="GFO46863.1"/>
    <property type="molecule type" value="Genomic_DNA"/>
</dbReference>
<organism evidence="1 2">
    <name type="scientific">Plakobranchus ocellatus</name>
    <dbReference type="NCBI Taxonomy" id="259542"/>
    <lineage>
        <taxon>Eukaryota</taxon>
        <taxon>Metazoa</taxon>
        <taxon>Spiralia</taxon>
        <taxon>Lophotrochozoa</taxon>
        <taxon>Mollusca</taxon>
        <taxon>Gastropoda</taxon>
        <taxon>Heterobranchia</taxon>
        <taxon>Euthyneura</taxon>
        <taxon>Panpulmonata</taxon>
        <taxon>Sacoglossa</taxon>
        <taxon>Placobranchoidea</taxon>
        <taxon>Plakobranchidae</taxon>
        <taxon>Plakobranchus</taxon>
    </lineage>
</organism>
<sequence length="51" mass="5661">MTPILFVAPSVVKMKAYSESVESTLFDLSIGHELHAAHDQDETSCARKEIK</sequence>
<name>A0AAV4DRD6_9GAST</name>
<accession>A0AAV4DRD6</accession>
<protein>
    <submittedName>
        <fullName evidence="1">Uncharacterized protein</fullName>
    </submittedName>
</protein>
<gene>
    <name evidence="1" type="ORF">PoB_007336800</name>
</gene>
<proteinExistence type="predicted"/>
<dbReference type="Proteomes" id="UP000735302">
    <property type="component" value="Unassembled WGS sequence"/>
</dbReference>
<reference evidence="1 2" key="1">
    <citation type="journal article" date="2021" name="Elife">
        <title>Chloroplast acquisition without the gene transfer in kleptoplastic sea slugs, Plakobranchus ocellatus.</title>
        <authorList>
            <person name="Maeda T."/>
            <person name="Takahashi S."/>
            <person name="Yoshida T."/>
            <person name="Shimamura S."/>
            <person name="Takaki Y."/>
            <person name="Nagai Y."/>
            <person name="Toyoda A."/>
            <person name="Suzuki Y."/>
            <person name="Arimoto A."/>
            <person name="Ishii H."/>
            <person name="Satoh N."/>
            <person name="Nishiyama T."/>
            <person name="Hasebe M."/>
            <person name="Maruyama T."/>
            <person name="Minagawa J."/>
            <person name="Obokata J."/>
            <person name="Shigenobu S."/>
        </authorList>
    </citation>
    <scope>NUCLEOTIDE SEQUENCE [LARGE SCALE GENOMIC DNA]</scope>
</reference>